<dbReference type="Pfam" id="PF09177">
    <property type="entry name" value="STX6_10_61_N"/>
    <property type="match status" value="1"/>
</dbReference>
<reference evidence="11" key="1">
    <citation type="submission" date="2021-01" db="UniProtKB">
        <authorList>
            <consortium name="EnsemblPlants"/>
        </authorList>
    </citation>
    <scope>IDENTIFICATION</scope>
</reference>
<evidence type="ECO:0000259" key="10">
    <source>
        <dbReference type="Pfam" id="PF09177"/>
    </source>
</evidence>
<dbReference type="InterPro" id="IPR010989">
    <property type="entry name" value="SNARE"/>
</dbReference>
<dbReference type="Gene3D" id="1.20.58.90">
    <property type="match status" value="1"/>
</dbReference>
<comment type="similarity">
    <text evidence="1">Belongs to the syntaxin family.</text>
</comment>
<keyword evidence="6" id="KW-0333">Golgi apparatus</keyword>
<keyword evidence="5" id="KW-1133">Transmembrane helix</keyword>
<proteinExistence type="inferred from homology"/>
<evidence type="ECO:0000256" key="6">
    <source>
        <dbReference type="ARBA" id="ARBA00023034"/>
    </source>
</evidence>
<dbReference type="InterPro" id="IPR015260">
    <property type="entry name" value="Syntaxin-6/10/61_N"/>
</dbReference>
<dbReference type="OMA" id="RYDMPNH"/>
<dbReference type="CDD" id="cd21442">
    <property type="entry name" value="SNARE_NTD_STX6-like"/>
    <property type="match status" value="1"/>
</dbReference>
<keyword evidence="3" id="KW-0812">Transmembrane</keyword>
<evidence type="ECO:0000256" key="3">
    <source>
        <dbReference type="ARBA" id="ARBA00022692"/>
    </source>
</evidence>
<keyword evidence="7" id="KW-0472">Membrane</keyword>
<evidence type="ECO:0000313" key="11">
    <source>
        <dbReference type="EnsemblPlants" id="Kaladp0037s0057.1.v1.1"/>
    </source>
</evidence>
<dbReference type="FunFam" id="1.20.58.90:FF:000004">
    <property type="entry name" value="Syntaxin 10"/>
    <property type="match status" value="1"/>
</dbReference>
<dbReference type="GO" id="GO:0015031">
    <property type="term" value="P:protein transport"/>
    <property type="evidence" value="ECO:0007669"/>
    <property type="project" value="UniProtKB-KW"/>
</dbReference>
<evidence type="ECO:0000256" key="4">
    <source>
        <dbReference type="ARBA" id="ARBA00022927"/>
    </source>
</evidence>
<feature type="domain" description="Syntaxin 6/10/61 N-terminal" evidence="10">
    <location>
        <begin position="13"/>
        <end position="105"/>
    </location>
</feature>
<feature type="compositionally biased region" description="Low complexity" evidence="9">
    <location>
        <begin position="215"/>
        <end position="225"/>
    </location>
</feature>
<dbReference type="PANTHER" id="PTHR34949:SF3">
    <property type="entry name" value="OS08G0244100 PROTEIN"/>
    <property type="match status" value="1"/>
</dbReference>
<feature type="region of interest" description="Disordered" evidence="9">
    <location>
        <begin position="204"/>
        <end position="227"/>
    </location>
</feature>
<evidence type="ECO:0000313" key="12">
    <source>
        <dbReference type="Proteomes" id="UP000594263"/>
    </source>
</evidence>
<dbReference type="Proteomes" id="UP000594263">
    <property type="component" value="Unplaced"/>
</dbReference>
<dbReference type="PANTHER" id="PTHR34949">
    <property type="entry name" value="OS05G0443700 PROTEIN"/>
    <property type="match status" value="1"/>
</dbReference>
<sequence>MMVANSFDLWQKDAFFAAAEEVQQSADIMESAYRLWEKERSKGLAREDLDELRRELQTALGTAKWQLEEFDKAVSLSHKTSRSDNSQTRHRQFVAAIESQISRVEAALQESLNESGGEPLRWVHLNKEECDDLAMFLSGTSKISSNDYQYSVFPKKSSPRENQNKSLDFSGMVTFGQDIPIGKSLKDATNAVDFEPQEALRARNVVSSHEDAVTGSKGSESSPESGEWRITISDDVEQRKNFIADDDTSKEKGLKLRYWDVLNAKAGGSSSISLRGISRFNQLFGRVGGFRRQLSSPRHLEHSCSKQVKLTLMLTVFLIVPFLLYST</sequence>
<dbReference type="GO" id="GO:0016020">
    <property type="term" value="C:membrane"/>
    <property type="evidence" value="ECO:0007669"/>
    <property type="project" value="InterPro"/>
</dbReference>
<keyword evidence="12" id="KW-1185">Reference proteome</keyword>
<comment type="subcellular location">
    <subcellularLocation>
        <location evidence="8">Golgi apparatus</location>
        <location evidence="8">trans-Golgi network membrane</location>
        <topology evidence="8">Single-pass type IV membrane protein</topology>
    </subcellularLocation>
</comment>
<dbReference type="Gramene" id="Kaladp0037s0057.1.v1.1">
    <property type="protein sequence ID" value="Kaladp0037s0057.1.v1.1"/>
    <property type="gene ID" value="Kaladp0037s0057.v1.1"/>
</dbReference>
<accession>A0A7N0TH42</accession>
<dbReference type="EnsemblPlants" id="Kaladp0037s0057.1.v1.1">
    <property type="protein sequence ID" value="Kaladp0037s0057.1.v1.1"/>
    <property type="gene ID" value="Kaladp0037s0057.v1.1"/>
</dbReference>
<protein>
    <recommendedName>
        <fullName evidence="10">Syntaxin 6/10/61 N-terminal domain-containing protein</fullName>
    </recommendedName>
</protein>
<evidence type="ECO:0000256" key="2">
    <source>
        <dbReference type="ARBA" id="ARBA00022448"/>
    </source>
</evidence>
<evidence type="ECO:0000256" key="9">
    <source>
        <dbReference type="SAM" id="MobiDB-lite"/>
    </source>
</evidence>
<evidence type="ECO:0000256" key="5">
    <source>
        <dbReference type="ARBA" id="ARBA00022989"/>
    </source>
</evidence>
<evidence type="ECO:0000256" key="7">
    <source>
        <dbReference type="ARBA" id="ARBA00023136"/>
    </source>
</evidence>
<keyword evidence="4" id="KW-0653">Protein transport</keyword>
<dbReference type="SUPFAM" id="SSF47661">
    <property type="entry name" value="t-snare proteins"/>
    <property type="match status" value="1"/>
</dbReference>
<organism evidence="11 12">
    <name type="scientific">Kalanchoe fedtschenkoi</name>
    <name type="common">Lavender scallops</name>
    <name type="synonym">South American air plant</name>
    <dbReference type="NCBI Taxonomy" id="63787"/>
    <lineage>
        <taxon>Eukaryota</taxon>
        <taxon>Viridiplantae</taxon>
        <taxon>Streptophyta</taxon>
        <taxon>Embryophyta</taxon>
        <taxon>Tracheophyta</taxon>
        <taxon>Spermatophyta</taxon>
        <taxon>Magnoliopsida</taxon>
        <taxon>eudicotyledons</taxon>
        <taxon>Gunneridae</taxon>
        <taxon>Pentapetalae</taxon>
        <taxon>Saxifragales</taxon>
        <taxon>Crassulaceae</taxon>
        <taxon>Kalanchoe</taxon>
    </lineage>
</organism>
<keyword evidence="2" id="KW-0813">Transport</keyword>
<name>A0A7N0TH42_KALFE</name>
<evidence type="ECO:0000256" key="8">
    <source>
        <dbReference type="ARBA" id="ARBA00037801"/>
    </source>
</evidence>
<dbReference type="GO" id="GO:0048193">
    <property type="term" value="P:Golgi vesicle transport"/>
    <property type="evidence" value="ECO:0007669"/>
    <property type="project" value="InterPro"/>
</dbReference>
<dbReference type="AlphaFoldDB" id="A0A7N0TH42"/>
<dbReference type="GO" id="GO:0005794">
    <property type="term" value="C:Golgi apparatus"/>
    <property type="evidence" value="ECO:0007669"/>
    <property type="project" value="UniProtKB-SubCell"/>
</dbReference>
<evidence type="ECO:0000256" key="1">
    <source>
        <dbReference type="ARBA" id="ARBA00009063"/>
    </source>
</evidence>